<dbReference type="InterPro" id="IPR029068">
    <property type="entry name" value="Glyas_Bleomycin-R_OHBP_Dase"/>
</dbReference>
<organism evidence="2 3">
    <name type="scientific">Lentzea miocenica</name>
    <dbReference type="NCBI Taxonomy" id="3095431"/>
    <lineage>
        <taxon>Bacteria</taxon>
        <taxon>Bacillati</taxon>
        <taxon>Actinomycetota</taxon>
        <taxon>Actinomycetes</taxon>
        <taxon>Pseudonocardiales</taxon>
        <taxon>Pseudonocardiaceae</taxon>
        <taxon>Lentzea</taxon>
    </lineage>
</organism>
<sequence>MPVQLNHTIVHVSDQERSARFLTELLGLPEAVRFGPFLVVEVANGVSLDYMTSRDPITEQHYAFLVSEEEFDQIFGRIQERGLRYWADPFHSQPGEINRNDGGRGVYWNDPDGHALEIITRPYGSGS</sequence>
<dbReference type="EMBL" id="JAXAVW010000007">
    <property type="protein sequence ID" value="MDX8030693.1"/>
    <property type="molecule type" value="Genomic_DNA"/>
</dbReference>
<dbReference type="CDD" id="cd08351">
    <property type="entry name" value="ChaP_like"/>
    <property type="match status" value="1"/>
</dbReference>
<accession>A0ABU4SXP9</accession>
<gene>
    <name evidence="2" type="ORF">SK803_10755</name>
</gene>
<feature type="domain" description="VOC" evidence="1">
    <location>
        <begin position="4"/>
        <end position="121"/>
    </location>
</feature>
<evidence type="ECO:0000313" key="3">
    <source>
        <dbReference type="Proteomes" id="UP001285521"/>
    </source>
</evidence>
<proteinExistence type="predicted"/>
<protein>
    <submittedName>
        <fullName evidence="2">VOC family protein</fullName>
    </submittedName>
</protein>
<dbReference type="InterPro" id="IPR004360">
    <property type="entry name" value="Glyas_Fos-R_dOase_dom"/>
</dbReference>
<evidence type="ECO:0000313" key="2">
    <source>
        <dbReference type="EMBL" id="MDX8030693.1"/>
    </source>
</evidence>
<evidence type="ECO:0000259" key="1">
    <source>
        <dbReference type="PROSITE" id="PS51819"/>
    </source>
</evidence>
<reference evidence="2 3" key="1">
    <citation type="submission" date="2023-11" db="EMBL/GenBank/DDBJ databases">
        <title>Lentzea sokolovensis, sp. nov., Lentzea kristufkii, sp. nov., and Lentzea miocenensis, sp. nov., rare actinobacteria from Sokolov Coal Basin, Miocene lacustrine sediment, Czech Republic.</title>
        <authorList>
            <person name="Lara A."/>
            <person name="Kotroba L."/>
            <person name="Nouioui I."/>
            <person name="Neumann-Schaal M."/>
            <person name="Mast Y."/>
            <person name="Chronakova A."/>
        </authorList>
    </citation>
    <scope>NUCLEOTIDE SEQUENCE [LARGE SCALE GENOMIC DNA]</scope>
    <source>
        <strain evidence="2 3">BCCO 10_0856</strain>
    </source>
</reference>
<dbReference type="Gene3D" id="3.10.180.10">
    <property type="entry name" value="2,3-Dihydroxybiphenyl 1,2-Dioxygenase, domain 1"/>
    <property type="match status" value="1"/>
</dbReference>
<keyword evidence="3" id="KW-1185">Reference proteome</keyword>
<name>A0ABU4SXP9_9PSEU</name>
<dbReference type="RefSeq" id="WP_319965705.1">
    <property type="nucleotide sequence ID" value="NZ_JAXAVW010000007.1"/>
</dbReference>
<dbReference type="Proteomes" id="UP001285521">
    <property type="component" value="Unassembled WGS sequence"/>
</dbReference>
<dbReference type="InterPro" id="IPR037523">
    <property type="entry name" value="VOC_core"/>
</dbReference>
<dbReference type="PROSITE" id="PS51819">
    <property type="entry name" value="VOC"/>
    <property type="match status" value="1"/>
</dbReference>
<comment type="caution">
    <text evidence="2">The sequence shown here is derived from an EMBL/GenBank/DDBJ whole genome shotgun (WGS) entry which is preliminary data.</text>
</comment>
<dbReference type="Pfam" id="PF00903">
    <property type="entry name" value="Glyoxalase"/>
    <property type="match status" value="1"/>
</dbReference>
<dbReference type="SUPFAM" id="SSF54593">
    <property type="entry name" value="Glyoxalase/Bleomycin resistance protein/Dihydroxybiphenyl dioxygenase"/>
    <property type="match status" value="1"/>
</dbReference>